<dbReference type="NCBIfam" id="TIGR01425">
    <property type="entry name" value="SRP54_euk"/>
    <property type="match status" value="1"/>
</dbReference>
<evidence type="ECO:0000256" key="6">
    <source>
        <dbReference type="ARBA" id="ARBA00022801"/>
    </source>
</evidence>
<feature type="domain" description="SRP54-type proteins GTP-binding" evidence="16">
    <location>
        <begin position="543"/>
        <end position="556"/>
    </location>
</feature>
<evidence type="ECO:0000256" key="13">
    <source>
        <dbReference type="ARBA" id="ARBA00035672"/>
    </source>
</evidence>
<dbReference type="Gene3D" id="3.40.50.300">
    <property type="entry name" value="P-loop containing nucleotide triphosphate hydrolases"/>
    <property type="match status" value="1"/>
</dbReference>
<accession>A0AA38GHR8</accession>
<dbReference type="EMBL" id="JAHRHJ020000003">
    <property type="protein sequence ID" value="KAH9322049.1"/>
    <property type="molecule type" value="Genomic_DNA"/>
</dbReference>
<dbReference type="InterPro" id="IPR027417">
    <property type="entry name" value="P-loop_NTPase"/>
</dbReference>
<dbReference type="PANTHER" id="PTHR11564:SF5">
    <property type="entry name" value="SIGNAL RECOGNITION PARTICLE SUBUNIT SRP54"/>
    <property type="match status" value="1"/>
</dbReference>
<dbReference type="GO" id="GO:0006616">
    <property type="term" value="P:SRP-dependent cotranslational protein targeting to membrane, translocation"/>
    <property type="evidence" value="ECO:0007669"/>
    <property type="project" value="TreeGrafter"/>
</dbReference>
<dbReference type="EC" id="3.6.5.4" evidence="13"/>
<dbReference type="Pfam" id="PF02978">
    <property type="entry name" value="SRP_SPB"/>
    <property type="match status" value="1"/>
</dbReference>
<dbReference type="GO" id="GO:0005786">
    <property type="term" value="C:signal recognition particle, endoplasmic reticulum targeting"/>
    <property type="evidence" value="ECO:0007669"/>
    <property type="project" value="UniProtKB-KW"/>
</dbReference>
<dbReference type="InterPro" id="IPR006325">
    <property type="entry name" value="SRP54_euk"/>
</dbReference>
<organism evidence="17 18">
    <name type="scientific">Taxus chinensis</name>
    <name type="common">Chinese yew</name>
    <name type="synonym">Taxus wallichiana var. chinensis</name>
    <dbReference type="NCBI Taxonomy" id="29808"/>
    <lineage>
        <taxon>Eukaryota</taxon>
        <taxon>Viridiplantae</taxon>
        <taxon>Streptophyta</taxon>
        <taxon>Embryophyta</taxon>
        <taxon>Tracheophyta</taxon>
        <taxon>Spermatophyta</taxon>
        <taxon>Pinopsida</taxon>
        <taxon>Pinidae</taxon>
        <taxon>Conifers II</taxon>
        <taxon>Cupressales</taxon>
        <taxon>Taxaceae</taxon>
        <taxon>Taxus</taxon>
    </lineage>
</organism>
<evidence type="ECO:0000256" key="2">
    <source>
        <dbReference type="ARBA" id="ARBA00004496"/>
    </source>
</evidence>
<dbReference type="SMART" id="SM00382">
    <property type="entry name" value="AAA"/>
    <property type="match status" value="1"/>
</dbReference>
<keyword evidence="9" id="KW-0342">GTP-binding</keyword>
<dbReference type="InterPro" id="IPR042101">
    <property type="entry name" value="SRP54_N_sf"/>
</dbReference>
<dbReference type="SUPFAM" id="SSF52540">
    <property type="entry name" value="P-loop containing nucleoside triphosphate hydrolases"/>
    <property type="match status" value="1"/>
</dbReference>
<dbReference type="InterPro" id="IPR004125">
    <property type="entry name" value="Signal_recog_particle_SRP54_M"/>
</dbReference>
<evidence type="ECO:0000256" key="9">
    <source>
        <dbReference type="ARBA" id="ARBA00023134"/>
    </source>
</evidence>
<dbReference type="InterPro" id="IPR003593">
    <property type="entry name" value="AAA+_ATPase"/>
</dbReference>
<evidence type="ECO:0000256" key="8">
    <source>
        <dbReference type="ARBA" id="ARBA00022884"/>
    </source>
</evidence>
<dbReference type="Gene3D" id="1.20.120.140">
    <property type="entry name" value="Signal recognition particle SRP54, nucleotide-binding domain"/>
    <property type="match status" value="1"/>
</dbReference>
<dbReference type="GO" id="GO:0005525">
    <property type="term" value="F:GTP binding"/>
    <property type="evidence" value="ECO:0007669"/>
    <property type="project" value="UniProtKB-KW"/>
</dbReference>
<evidence type="ECO:0000256" key="14">
    <source>
        <dbReference type="ARBA" id="ARBA00046020"/>
    </source>
</evidence>
<comment type="subunit">
    <text evidence="12">Component of a signal recognition particle (SRP) complex that consists of a 7SL RNA molecule of 300 nucleotides and six protein subunits: SRP72, SRP68, SRP54, SRP19, SRP14 and SRP9.</text>
</comment>
<comment type="caution">
    <text evidence="17">The sequence shown here is derived from an EMBL/GenBank/DDBJ whole genome shotgun (WGS) entry which is preliminary data.</text>
</comment>
<dbReference type="Pfam" id="PF00448">
    <property type="entry name" value="SRP54"/>
    <property type="match status" value="1"/>
</dbReference>
<name>A0AA38GHR8_TAXCH</name>
<evidence type="ECO:0000313" key="18">
    <source>
        <dbReference type="Proteomes" id="UP000824469"/>
    </source>
</evidence>
<evidence type="ECO:0000259" key="16">
    <source>
        <dbReference type="PROSITE" id="PS00300"/>
    </source>
</evidence>
<protein>
    <recommendedName>
        <fullName evidence="13">signal-recognition-particle GTPase</fullName>
        <ecNumber evidence="13">3.6.5.4</ecNumber>
    </recommendedName>
</protein>
<evidence type="ECO:0000256" key="12">
    <source>
        <dbReference type="ARBA" id="ARBA00034796"/>
    </source>
</evidence>
<dbReference type="Gene3D" id="1.10.260.30">
    <property type="entry name" value="Signal recognition particle, SRP54 subunit, M-domain"/>
    <property type="match status" value="1"/>
</dbReference>
<keyword evidence="7" id="KW-0256">Endoplasmic reticulum</keyword>
<comment type="subcellular location">
    <subcellularLocation>
        <location evidence="2">Cytoplasm</location>
    </subcellularLocation>
    <subcellularLocation>
        <location evidence="1">Endoplasmic reticulum</location>
    </subcellularLocation>
</comment>
<sequence length="767" mass="86053">MSQSKKNQSSIKKFFAWSNTSQASSRDGHNFDLNENLNILGYDDECDEAFEGEEVLTQNKKRARVKRGFRDEWKVKFKWLRCAMHEGKTVMKCIYCEEHKSVGPWGTGTGCTTLQHDAIVTHAESNNHKISQAKWICGNEGKAKSIPEHIANIDDTNKERIITTMKLVYWAVQEDLPLSKYESLCSLEMYLETPNMPKNKDYRSYTNHMAANDFLFSISKYLEERQSAKMLDSPLFSLMLDEICVLNKERGLSNKRLIAVSTDGASSMVGSENGFVTLLKKDVDNLIGIHCIAHREALAASDAAKKIPELLFVEKLANKFKMVKDMQLNIKKIVNLDDLAAGHNKRRIIQQAIFNELCKMMDPGKTPYTPKKGRPNVIMFVGLQGSGKTTTCTKYAYHYQRKGWKPALVCADTFRAGAFDQLKQNATKAKIPFYGSYTESDPVKISQEGVDRFKEENCDLIIVDTSGRHKQEAALFEEMRQVSEATKPDLVIFVMDSSIGQAAFDQAQAFKQSVSVGAVIITKMDGHAKGGGALSAVAATKSPVIFIGTGEHMDEFEIFDVKPFVSRLLGMGDWSGFMNKIHEVMPTDQQPELLQKLSEGTFTLRIMYEQFQNILQMGPLNQVFSMIPGFSAELMPKGQEKESQARIKKFMTMMDSMTNDELDSANQKLMTESRILRVARGAGRAVKEVKEMLEEYKRLGKVWSKMKGLKIPKKGDMSALSRNMNAQNMSKVLPPNMLKQIGGVGGLQNLMKQMGSKDLAGMLGGNK</sequence>
<dbReference type="InterPro" id="IPR000897">
    <property type="entry name" value="SRP54_GTPase_dom"/>
</dbReference>
<evidence type="ECO:0000256" key="7">
    <source>
        <dbReference type="ARBA" id="ARBA00022824"/>
    </source>
</evidence>
<evidence type="ECO:0000256" key="3">
    <source>
        <dbReference type="ARBA" id="ARBA00005450"/>
    </source>
</evidence>
<dbReference type="SMART" id="SM00962">
    <property type="entry name" value="SRP54"/>
    <property type="match status" value="1"/>
</dbReference>
<dbReference type="GO" id="GO:0003924">
    <property type="term" value="F:GTPase activity"/>
    <property type="evidence" value="ECO:0007669"/>
    <property type="project" value="InterPro"/>
</dbReference>
<evidence type="ECO:0000256" key="15">
    <source>
        <dbReference type="ARBA" id="ARBA00048157"/>
    </source>
</evidence>
<proteinExistence type="inferred from homology"/>
<dbReference type="AlphaFoldDB" id="A0AA38GHR8"/>
<comment type="catalytic activity">
    <reaction evidence="15">
        <text>GTP + H2O = GDP + phosphate + H(+)</text>
        <dbReference type="Rhea" id="RHEA:19669"/>
        <dbReference type="ChEBI" id="CHEBI:15377"/>
        <dbReference type="ChEBI" id="CHEBI:15378"/>
        <dbReference type="ChEBI" id="CHEBI:37565"/>
        <dbReference type="ChEBI" id="CHEBI:43474"/>
        <dbReference type="ChEBI" id="CHEBI:58189"/>
        <dbReference type="EC" id="3.6.5.4"/>
    </reaction>
    <physiologicalReaction direction="left-to-right" evidence="15">
        <dbReference type="Rhea" id="RHEA:19670"/>
    </physiologicalReaction>
</comment>
<dbReference type="HAMAP" id="MF_00306">
    <property type="entry name" value="SRP54"/>
    <property type="match status" value="1"/>
</dbReference>
<dbReference type="Proteomes" id="UP000824469">
    <property type="component" value="Unassembled WGS sequence"/>
</dbReference>
<dbReference type="InterPro" id="IPR057456">
    <property type="entry name" value="Znf_C17orf113"/>
</dbReference>
<keyword evidence="6" id="KW-0378">Hydrolase</keyword>
<dbReference type="SUPFAM" id="SSF47446">
    <property type="entry name" value="Signal peptide-binding domain"/>
    <property type="match status" value="1"/>
</dbReference>
<evidence type="ECO:0000256" key="10">
    <source>
        <dbReference type="ARBA" id="ARBA00023135"/>
    </source>
</evidence>
<comment type="function">
    <text evidence="14">Component of the signal recognition particle (SRP) complex, a ribonucleoprotein complex that mediates the cotranslational targeting of secretory and membrane proteins to the endoplasmic reticulum (ER). As part of the SRP complex, associates with the SRP receptor (SR) component SRPRA to target secretory proteins to the endoplasmic reticulum membrane. Binds to the signal sequence of presecretory proteins when they emerge from the ribosomes. Displays basal GTPase activity, and stimulates reciprocal GTPase activation of the SR subunit SRPRA. Forms a guanosine 5'-triphosphate (GTP)-dependent complex with the SR subunit SRPRA. SR compaction and GTPase mediated rearrangement of SR drive SRP-mediated cotranslational protein translocation into the ER. Requires the presence of SRP9/SRP14 and/or SRP19 to stably interact with RNA.</text>
</comment>
<dbReference type="CDD" id="cd17875">
    <property type="entry name" value="SRP54_G"/>
    <property type="match status" value="1"/>
</dbReference>
<dbReference type="FunFam" id="3.40.50.300:FF:000022">
    <property type="entry name" value="Signal recognition particle 54 kDa subunit"/>
    <property type="match status" value="1"/>
</dbReference>
<dbReference type="Pfam" id="PF25431">
    <property type="entry name" value="zf-C17orf113"/>
    <property type="match status" value="1"/>
</dbReference>
<dbReference type="GO" id="GO:0005829">
    <property type="term" value="C:cytosol"/>
    <property type="evidence" value="ECO:0007669"/>
    <property type="project" value="TreeGrafter"/>
</dbReference>
<evidence type="ECO:0000256" key="1">
    <source>
        <dbReference type="ARBA" id="ARBA00004240"/>
    </source>
</evidence>
<dbReference type="InterPro" id="IPR036891">
    <property type="entry name" value="Signal_recog_part_SRP54_M_sf"/>
</dbReference>
<evidence type="ECO:0000256" key="5">
    <source>
        <dbReference type="ARBA" id="ARBA00022741"/>
    </source>
</evidence>
<dbReference type="GO" id="GO:0005783">
    <property type="term" value="C:endoplasmic reticulum"/>
    <property type="evidence" value="ECO:0007669"/>
    <property type="project" value="UniProtKB-SubCell"/>
</dbReference>
<keyword evidence="11" id="KW-0687">Ribonucleoprotein</keyword>
<dbReference type="PANTHER" id="PTHR11564">
    <property type="entry name" value="SIGNAL RECOGNITION PARTICLE 54K PROTEIN SRP54"/>
    <property type="match status" value="1"/>
</dbReference>
<keyword evidence="5" id="KW-0547">Nucleotide-binding</keyword>
<evidence type="ECO:0000256" key="4">
    <source>
        <dbReference type="ARBA" id="ARBA00022490"/>
    </source>
</evidence>
<evidence type="ECO:0000256" key="11">
    <source>
        <dbReference type="ARBA" id="ARBA00023274"/>
    </source>
</evidence>
<keyword evidence="18" id="KW-1185">Reference proteome</keyword>
<dbReference type="InterPro" id="IPR022941">
    <property type="entry name" value="SRP54"/>
</dbReference>
<keyword evidence="4" id="KW-0963">Cytoplasm</keyword>
<dbReference type="FunFam" id="1.10.260.30:FF:000004">
    <property type="entry name" value="Signal recognition particle 54 kDa protein"/>
    <property type="match status" value="1"/>
</dbReference>
<dbReference type="GO" id="GO:0030942">
    <property type="term" value="F:endoplasmic reticulum signal peptide binding"/>
    <property type="evidence" value="ECO:0007669"/>
    <property type="project" value="TreeGrafter"/>
</dbReference>
<dbReference type="GO" id="GO:0008312">
    <property type="term" value="F:7S RNA binding"/>
    <property type="evidence" value="ECO:0007669"/>
    <property type="project" value="InterPro"/>
</dbReference>
<keyword evidence="10" id="KW-0733">Signal recognition particle</keyword>
<keyword evidence="8" id="KW-0694">RNA-binding</keyword>
<gene>
    <name evidence="17" type="ORF">KI387_016688</name>
</gene>
<comment type="similarity">
    <text evidence="3">Belongs to the GTP-binding SRP family. SRP54 subfamily.</text>
</comment>
<evidence type="ECO:0000313" key="17">
    <source>
        <dbReference type="EMBL" id="KAH9322049.1"/>
    </source>
</evidence>
<dbReference type="PROSITE" id="PS00300">
    <property type="entry name" value="SRP54"/>
    <property type="match status" value="1"/>
</dbReference>
<reference evidence="17 18" key="1">
    <citation type="journal article" date="2021" name="Nat. Plants">
        <title>The Taxus genome provides insights into paclitaxel biosynthesis.</title>
        <authorList>
            <person name="Xiong X."/>
            <person name="Gou J."/>
            <person name="Liao Q."/>
            <person name="Li Y."/>
            <person name="Zhou Q."/>
            <person name="Bi G."/>
            <person name="Li C."/>
            <person name="Du R."/>
            <person name="Wang X."/>
            <person name="Sun T."/>
            <person name="Guo L."/>
            <person name="Liang H."/>
            <person name="Lu P."/>
            <person name="Wu Y."/>
            <person name="Zhang Z."/>
            <person name="Ro D.K."/>
            <person name="Shang Y."/>
            <person name="Huang S."/>
            <person name="Yan J."/>
        </authorList>
    </citation>
    <scope>NUCLEOTIDE SEQUENCE [LARGE SCALE GENOMIC DNA]</scope>
    <source>
        <strain evidence="17">Ta-2019</strain>
    </source>
</reference>